<sequence>MAVLTTNLPHWFRFSPTDEELIEEILKPKITGNDKEASFIREIDFYEHEPYFSGIATKDREWFFFTLQERKHQNRNWTNRATKAGYWKSTGNDQKIYSGESLIGMKKILVFHIGRTSKGKGTCWVMHEYRTTLKEYDGTKPGQHLLSVTNNDNDNNYHNAYVAENQVAEVTSSEVDEHLKEDMNMFFVPYPEEQDNLVPAPSLPPISPAVSTPFKVNSSHEETRSEPTLTPASQALWEQAQKHPINAYAADNQVAEAKATEMQIELVSSHCIFCPVTNDLNGVHCGHPQYGTNEFWDLFLNIPDDDPLMNIVSVKDSGSCSGSDARLANEQVDPEYQDYISLDELNEIFNTEVEEHLKEDMNMFFVLTIEFELYLYAKMDTIPTYLEIRGALRSLTTEGMHQLRQWLKEVYTIP</sequence>
<dbReference type="InterPro" id="IPR003441">
    <property type="entry name" value="NAC-dom"/>
</dbReference>
<keyword evidence="4" id="KW-0539">Nucleus</keyword>
<dbReference type="AlphaFoldDB" id="A0A2N9EGI7"/>
<proteinExistence type="predicted"/>
<dbReference type="Gene3D" id="2.170.150.80">
    <property type="entry name" value="NAC domain"/>
    <property type="match status" value="1"/>
</dbReference>
<evidence type="ECO:0000256" key="4">
    <source>
        <dbReference type="ARBA" id="ARBA00023242"/>
    </source>
</evidence>
<evidence type="ECO:0000256" key="1">
    <source>
        <dbReference type="ARBA" id="ARBA00023015"/>
    </source>
</evidence>
<organism evidence="6">
    <name type="scientific">Fagus sylvatica</name>
    <name type="common">Beechnut</name>
    <dbReference type="NCBI Taxonomy" id="28930"/>
    <lineage>
        <taxon>Eukaryota</taxon>
        <taxon>Viridiplantae</taxon>
        <taxon>Streptophyta</taxon>
        <taxon>Embryophyta</taxon>
        <taxon>Tracheophyta</taxon>
        <taxon>Spermatophyta</taxon>
        <taxon>Magnoliopsida</taxon>
        <taxon>eudicotyledons</taxon>
        <taxon>Gunneridae</taxon>
        <taxon>Pentapetalae</taxon>
        <taxon>rosids</taxon>
        <taxon>fabids</taxon>
        <taxon>Fagales</taxon>
        <taxon>Fagaceae</taxon>
        <taxon>Fagus</taxon>
    </lineage>
</organism>
<name>A0A2N9EGI7_FAGSY</name>
<reference evidence="6" key="1">
    <citation type="submission" date="2018-02" db="EMBL/GenBank/DDBJ databases">
        <authorList>
            <person name="Cohen D.B."/>
            <person name="Kent A.D."/>
        </authorList>
    </citation>
    <scope>NUCLEOTIDE SEQUENCE</scope>
</reference>
<dbReference type="EMBL" id="OIVN01000075">
    <property type="protein sequence ID" value="SPC73790.1"/>
    <property type="molecule type" value="Genomic_DNA"/>
</dbReference>
<dbReference type="Pfam" id="PF02365">
    <property type="entry name" value="NAM"/>
    <property type="match status" value="1"/>
</dbReference>
<dbReference type="GO" id="GO:0006355">
    <property type="term" value="P:regulation of DNA-templated transcription"/>
    <property type="evidence" value="ECO:0007669"/>
    <property type="project" value="InterPro"/>
</dbReference>
<accession>A0A2N9EGI7</accession>
<dbReference type="InterPro" id="IPR036093">
    <property type="entry name" value="NAC_dom_sf"/>
</dbReference>
<feature type="domain" description="NAC" evidence="5">
    <location>
        <begin position="8"/>
        <end position="151"/>
    </location>
</feature>
<evidence type="ECO:0000259" key="5">
    <source>
        <dbReference type="PROSITE" id="PS51005"/>
    </source>
</evidence>
<keyword evidence="1" id="KW-0805">Transcription regulation</keyword>
<dbReference type="SUPFAM" id="SSF101941">
    <property type="entry name" value="NAC domain"/>
    <property type="match status" value="1"/>
</dbReference>
<keyword evidence="3" id="KW-0804">Transcription</keyword>
<evidence type="ECO:0000256" key="2">
    <source>
        <dbReference type="ARBA" id="ARBA00023125"/>
    </source>
</evidence>
<dbReference type="PROSITE" id="PS51005">
    <property type="entry name" value="NAC"/>
    <property type="match status" value="1"/>
</dbReference>
<protein>
    <recommendedName>
        <fullName evidence="5">NAC domain-containing protein</fullName>
    </recommendedName>
</protein>
<evidence type="ECO:0000313" key="6">
    <source>
        <dbReference type="EMBL" id="SPC73790.1"/>
    </source>
</evidence>
<dbReference type="PANTHER" id="PTHR31744:SF210">
    <property type="entry name" value="NAC DOMAIN-CONTAINING PROTEIN 86-LIKE"/>
    <property type="match status" value="1"/>
</dbReference>
<dbReference type="PANTHER" id="PTHR31744">
    <property type="entry name" value="PROTEIN CUP-SHAPED COTYLEDON 2-RELATED"/>
    <property type="match status" value="1"/>
</dbReference>
<evidence type="ECO:0000256" key="3">
    <source>
        <dbReference type="ARBA" id="ARBA00023163"/>
    </source>
</evidence>
<dbReference type="GO" id="GO:0003677">
    <property type="term" value="F:DNA binding"/>
    <property type="evidence" value="ECO:0007669"/>
    <property type="project" value="UniProtKB-KW"/>
</dbReference>
<gene>
    <name evidence="6" type="ORF">FSB_LOCUS1672</name>
</gene>
<keyword evidence="2" id="KW-0238">DNA-binding</keyword>